<name>A0A229TFT7_9PSEU</name>
<dbReference type="OrthoDB" id="3536734at2"/>
<keyword evidence="3" id="KW-1185">Reference proteome</keyword>
<dbReference type="PROSITE" id="PS51725">
    <property type="entry name" value="ABM"/>
    <property type="match status" value="1"/>
</dbReference>
<dbReference type="InterPro" id="IPR011008">
    <property type="entry name" value="Dimeric_a/b-barrel"/>
</dbReference>
<sequence>MTEQASFGVLLTMRVKPGCAQRFEEAIRRVAATVADHPGNVGQAVFLDIEDELTYVISSEWVSEHAFREHERSPEHRRAIAALRDLRADSAMAVMHLVHRLTPEPGPR</sequence>
<dbReference type="Pfam" id="PF03992">
    <property type="entry name" value="ABM"/>
    <property type="match status" value="1"/>
</dbReference>
<gene>
    <name evidence="2" type="ORF">CF165_09805</name>
</gene>
<accession>A0A229TFT7</accession>
<dbReference type="EMBL" id="NMUL01000007">
    <property type="protein sequence ID" value="OXM69784.1"/>
    <property type="molecule type" value="Genomic_DNA"/>
</dbReference>
<keyword evidence="2" id="KW-0560">Oxidoreductase</keyword>
<evidence type="ECO:0000313" key="3">
    <source>
        <dbReference type="Proteomes" id="UP000215199"/>
    </source>
</evidence>
<dbReference type="SUPFAM" id="SSF54909">
    <property type="entry name" value="Dimeric alpha+beta barrel"/>
    <property type="match status" value="1"/>
</dbReference>
<dbReference type="Gene3D" id="3.30.70.100">
    <property type="match status" value="1"/>
</dbReference>
<evidence type="ECO:0000313" key="2">
    <source>
        <dbReference type="EMBL" id="OXM69784.1"/>
    </source>
</evidence>
<organism evidence="2 3">
    <name type="scientific">Amycolatopsis vastitatis</name>
    <dbReference type="NCBI Taxonomy" id="1905142"/>
    <lineage>
        <taxon>Bacteria</taxon>
        <taxon>Bacillati</taxon>
        <taxon>Actinomycetota</taxon>
        <taxon>Actinomycetes</taxon>
        <taxon>Pseudonocardiales</taxon>
        <taxon>Pseudonocardiaceae</taxon>
        <taxon>Amycolatopsis</taxon>
    </lineage>
</organism>
<reference evidence="3" key="1">
    <citation type="submission" date="2017-07" db="EMBL/GenBank/DDBJ databases">
        <title>Comparative genome mining reveals phylogenetic distribution patterns of secondary metabolites in Amycolatopsis.</title>
        <authorList>
            <person name="Adamek M."/>
            <person name="Alanjary M."/>
            <person name="Sales-Ortells H."/>
            <person name="Goodfellow M."/>
            <person name="Bull A.T."/>
            <person name="Kalinowski J."/>
            <person name="Ziemert N."/>
        </authorList>
    </citation>
    <scope>NUCLEOTIDE SEQUENCE [LARGE SCALE GENOMIC DNA]</scope>
    <source>
        <strain evidence="3">H5</strain>
    </source>
</reference>
<comment type="caution">
    <text evidence="2">The sequence shown here is derived from an EMBL/GenBank/DDBJ whole genome shotgun (WGS) entry which is preliminary data.</text>
</comment>
<feature type="domain" description="ABM" evidence="1">
    <location>
        <begin position="7"/>
        <end position="95"/>
    </location>
</feature>
<dbReference type="Proteomes" id="UP000215199">
    <property type="component" value="Unassembled WGS sequence"/>
</dbReference>
<proteinExistence type="predicted"/>
<dbReference type="RefSeq" id="WP_093947107.1">
    <property type="nucleotide sequence ID" value="NZ_NMUL01000007.1"/>
</dbReference>
<evidence type="ECO:0000259" key="1">
    <source>
        <dbReference type="PROSITE" id="PS51725"/>
    </source>
</evidence>
<dbReference type="GO" id="GO:0004497">
    <property type="term" value="F:monooxygenase activity"/>
    <property type="evidence" value="ECO:0007669"/>
    <property type="project" value="UniProtKB-KW"/>
</dbReference>
<keyword evidence="2" id="KW-0503">Monooxygenase</keyword>
<dbReference type="InterPro" id="IPR007138">
    <property type="entry name" value="ABM_dom"/>
</dbReference>
<dbReference type="AlphaFoldDB" id="A0A229TFT7"/>
<protein>
    <submittedName>
        <fullName evidence="2">Antibiotic biosynthesis monooxygenase</fullName>
    </submittedName>
</protein>